<feature type="compositionally biased region" description="Basic and acidic residues" evidence="1">
    <location>
        <begin position="55"/>
        <end position="64"/>
    </location>
</feature>
<dbReference type="InterPro" id="IPR017930">
    <property type="entry name" value="Myb_dom"/>
</dbReference>
<dbReference type="GO" id="GO:0005730">
    <property type="term" value="C:nucleolus"/>
    <property type="evidence" value="ECO:0007669"/>
    <property type="project" value="TreeGrafter"/>
</dbReference>
<protein>
    <recommendedName>
        <fullName evidence="2">HTH myb-type domain-containing protein</fullName>
    </recommendedName>
</protein>
<proteinExistence type="predicted"/>
<keyword evidence="4" id="KW-1185">Reference proteome</keyword>
<evidence type="ECO:0000256" key="1">
    <source>
        <dbReference type="SAM" id="MobiDB-lite"/>
    </source>
</evidence>
<evidence type="ECO:0000313" key="3">
    <source>
        <dbReference type="Ensembl" id="ENSMMOP00000027857.1"/>
    </source>
</evidence>
<organism evidence="3 4">
    <name type="scientific">Mola mola</name>
    <name type="common">Ocean sunfish</name>
    <name type="synonym">Tetraodon mola</name>
    <dbReference type="NCBI Taxonomy" id="94237"/>
    <lineage>
        <taxon>Eukaryota</taxon>
        <taxon>Metazoa</taxon>
        <taxon>Chordata</taxon>
        <taxon>Craniata</taxon>
        <taxon>Vertebrata</taxon>
        <taxon>Euteleostomi</taxon>
        <taxon>Actinopterygii</taxon>
        <taxon>Neopterygii</taxon>
        <taxon>Teleostei</taxon>
        <taxon>Neoteleostei</taxon>
        <taxon>Acanthomorphata</taxon>
        <taxon>Eupercaria</taxon>
        <taxon>Tetraodontiformes</taxon>
        <taxon>Molidae</taxon>
        <taxon>Mola</taxon>
    </lineage>
</organism>
<feature type="domain" description="HTH myb-type" evidence="2">
    <location>
        <begin position="360"/>
        <end position="387"/>
    </location>
</feature>
<feature type="region of interest" description="Disordered" evidence="1">
    <location>
        <begin position="1"/>
        <end position="99"/>
    </location>
</feature>
<evidence type="ECO:0000259" key="2">
    <source>
        <dbReference type="PROSITE" id="PS51294"/>
    </source>
</evidence>
<dbReference type="InterPro" id="IPR001005">
    <property type="entry name" value="SANT/Myb"/>
</dbReference>
<dbReference type="OMA" id="PHIRRKC"/>
<feature type="compositionally biased region" description="Basic residues" evidence="1">
    <location>
        <begin position="19"/>
        <end position="28"/>
    </location>
</feature>
<reference evidence="3" key="1">
    <citation type="submission" date="2025-08" db="UniProtKB">
        <authorList>
            <consortium name="Ensembl"/>
        </authorList>
    </citation>
    <scope>IDENTIFICATION</scope>
</reference>
<dbReference type="STRING" id="94237.ENSMMOP00000027857"/>
<dbReference type="GO" id="GO:0003682">
    <property type="term" value="F:chromatin binding"/>
    <property type="evidence" value="ECO:0007669"/>
    <property type="project" value="TreeGrafter"/>
</dbReference>
<sequence>MSDGLKESPPPVAIDMPERKKKKKRKNNKREEEIILPPAAGSTSSREEQQEEEPQADKDTSEPYKKKRKMEEEEQQVDIDTSETPKKKKEKKKIELRKESVVMVKTTHNRESHSLVPMETSNTGTKAKKKKNDDGRVVAMSQEEVIPGNNMTTEQRKKGGGRLREKEDGVMADERDQLLDELQEFIPNVKTKSIDQINKLLRYDLQRFRSFKCQGVSLRRGRCSQEENELIMQNISDFLALTGISSAHQLLFPKRFKESPCSFQTYYVTVSPSVCPAEGIPRTCQQVYTRVKEELRSLVKLQNLHGNNWRTISQKMGRSIYSLEKRFAHIGKHLHLTFTADVILADSFLSRCQLCNNLPWKEISLQVGTRSWTQCRLKWSVHLLAQVLYWCATSVCVQKAFHRLKVSKVPHWTKLSYGEIIDFLQLEVVPCLKEQLRKVLQQELQREAQQDSRFQLKDIFSDDEDGFTELDNS</sequence>
<dbReference type="InterPro" id="IPR053078">
    <property type="entry name" value="TTF1-like"/>
</dbReference>
<accession>A0A3Q4BZ46</accession>
<dbReference type="CDD" id="cd00167">
    <property type="entry name" value="SANT"/>
    <property type="match status" value="2"/>
</dbReference>
<dbReference type="PROSITE" id="PS51294">
    <property type="entry name" value="HTH_MYB"/>
    <property type="match status" value="1"/>
</dbReference>
<reference evidence="3" key="2">
    <citation type="submission" date="2025-09" db="UniProtKB">
        <authorList>
            <consortium name="Ensembl"/>
        </authorList>
    </citation>
    <scope>IDENTIFICATION</scope>
</reference>
<dbReference type="GO" id="GO:0006363">
    <property type="term" value="P:termination of RNA polymerase I transcription"/>
    <property type="evidence" value="ECO:0007669"/>
    <property type="project" value="TreeGrafter"/>
</dbReference>
<name>A0A3Q4BZ46_MOLML</name>
<dbReference type="Ensembl" id="ENSMMOT00000028330.1">
    <property type="protein sequence ID" value="ENSMMOP00000027857.1"/>
    <property type="gene ID" value="ENSMMOG00000021054.1"/>
</dbReference>
<evidence type="ECO:0000313" key="4">
    <source>
        <dbReference type="Proteomes" id="UP000261620"/>
    </source>
</evidence>
<dbReference type="Proteomes" id="UP000261620">
    <property type="component" value="Unplaced"/>
</dbReference>
<dbReference type="AlphaFoldDB" id="A0A3Q4BZ46"/>
<feature type="region of interest" description="Disordered" evidence="1">
    <location>
        <begin position="116"/>
        <end position="135"/>
    </location>
</feature>
<dbReference type="PANTHER" id="PTHR46760:SF1">
    <property type="entry name" value="TRANSCRIPTION TERMINATION FACTOR 1"/>
    <property type="match status" value="1"/>
</dbReference>
<dbReference type="Pfam" id="PF00249">
    <property type="entry name" value="Myb_DNA-binding"/>
    <property type="match status" value="1"/>
</dbReference>
<feature type="compositionally biased region" description="Acidic residues" evidence="1">
    <location>
        <begin position="72"/>
        <end position="81"/>
    </location>
</feature>
<dbReference type="PANTHER" id="PTHR46760">
    <property type="entry name" value="TRANSCRIPTION TERMINATION FACTOR 1"/>
    <property type="match status" value="1"/>
</dbReference>
<dbReference type="Gene3D" id="1.10.10.60">
    <property type="entry name" value="Homeodomain-like"/>
    <property type="match status" value="2"/>
</dbReference>